<keyword evidence="6 9" id="KW-0067">ATP-binding</keyword>
<evidence type="ECO:0000256" key="5">
    <source>
        <dbReference type="ARBA" id="ARBA00022741"/>
    </source>
</evidence>
<evidence type="ECO:0000256" key="7">
    <source>
        <dbReference type="ARBA" id="ARBA00023136"/>
    </source>
</evidence>
<dbReference type="GO" id="GO:0005886">
    <property type="term" value="C:plasma membrane"/>
    <property type="evidence" value="ECO:0007669"/>
    <property type="project" value="UniProtKB-SubCell"/>
</dbReference>
<keyword evidence="5" id="KW-0547">Nucleotide-binding</keyword>
<dbReference type="Gene3D" id="3.40.50.300">
    <property type="entry name" value="P-loop containing nucleotide triphosphate hydrolases"/>
    <property type="match status" value="2"/>
</dbReference>
<dbReference type="InterPro" id="IPR017871">
    <property type="entry name" value="ABC_transporter-like_CS"/>
</dbReference>
<dbReference type="PROSITE" id="PS00211">
    <property type="entry name" value="ABC_TRANSPORTER_1"/>
    <property type="match status" value="1"/>
</dbReference>
<dbReference type="AlphaFoldDB" id="A0A4Z1CFM9"/>
<dbReference type="RefSeq" id="WP_135838370.1">
    <property type="nucleotide sequence ID" value="NZ_SRRO01000001.1"/>
</dbReference>
<evidence type="ECO:0000313" key="9">
    <source>
        <dbReference type="EMBL" id="TGN63837.1"/>
    </source>
</evidence>
<organism evidence="9 10">
    <name type="scientific">Nocardioides eburneiflavus</name>
    <dbReference type="NCBI Taxonomy" id="2518372"/>
    <lineage>
        <taxon>Bacteria</taxon>
        <taxon>Bacillati</taxon>
        <taxon>Actinomycetota</taxon>
        <taxon>Actinomycetes</taxon>
        <taxon>Propionibacteriales</taxon>
        <taxon>Nocardioidaceae</taxon>
        <taxon>Nocardioides</taxon>
    </lineage>
</organism>
<evidence type="ECO:0000256" key="1">
    <source>
        <dbReference type="ARBA" id="ARBA00004202"/>
    </source>
</evidence>
<dbReference type="PANTHER" id="PTHR43297">
    <property type="entry name" value="OLIGOPEPTIDE TRANSPORT ATP-BINDING PROTEIN APPD"/>
    <property type="match status" value="1"/>
</dbReference>
<dbReference type="SMART" id="SM00382">
    <property type="entry name" value="AAA"/>
    <property type="match status" value="2"/>
</dbReference>
<proteinExistence type="inferred from homology"/>
<dbReference type="InterPro" id="IPR003593">
    <property type="entry name" value="AAA+_ATPase"/>
</dbReference>
<evidence type="ECO:0000256" key="6">
    <source>
        <dbReference type="ARBA" id="ARBA00022840"/>
    </source>
</evidence>
<dbReference type="EMBL" id="SRRO01000001">
    <property type="protein sequence ID" value="TGN63837.1"/>
    <property type="molecule type" value="Genomic_DNA"/>
</dbReference>
<dbReference type="Proteomes" id="UP000297496">
    <property type="component" value="Unassembled WGS sequence"/>
</dbReference>
<comment type="caution">
    <text evidence="9">The sequence shown here is derived from an EMBL/GenBank/DDBJ whole genome shotgun (WGS) entry which is preliminary data.</text>
</comment>
<dbReference type="InterPro" id="IPR050388">
    <property type="entry name" value="ABC_Ni/Peptide_Import"/>
</dbReference>
<evidence type="ECO:0000256" key="4">
    <source>
        <dbReference type="ARBA" id="ARBA00022475"/>
    </source>
</evidence>
<evidence type="ECO:0000256" key="2">
    <source>
        <dbReference type="ARBA" id="ARBA00005417"/>
    </source>
</evidence>
<keyword evidence="4" id="KW-1003">Cell membrane</keyword>
<dbReference type="GO" id="GO:0016887">
    <property type="term" value="F:ATP hydrolysis activity"/>
    <property type="evidence" value="ECO:0007669"/>
    <property type="project" value="InterPro"/>
</dbReference>
<reference evidence="9 10" key="1">
    <citation type="submission" date="2019-04" db="EMBL/GenBank/DDBJ databases">
        <title>Three New Species of Nocardioides, Nocardioides euryhalodurans sp. nov., Nocardioides seonyuensis sp. nov. and Nocardioides eburneoflavus sp. nov. Isolated from Soil.</title>
        <authorList>
            <person name="Roh S.G."/>
            <person name="Lee C."/>
            <person name="Kim M.-K."/>
            <person name="Kim S.B."/>
        </authorList>
    </citation>
    <scope>NUCLEOTIDE SEQUENCE [LARGE SCALE GENOMIC DNA]</scope>
    <source>
        <strain evidence="9 10">MMS17-SY213</strain>
    </source>
</reference>
<evidence type="ECO:0000256" key="3">
    <source>
        <dbReference type="ARBA" id="ARBA00022448"/>
    </source>
</evidence>
<gene>
    <name evidence="9" type="ORF">EXE59_07630</name>
</gene>
<comment type="similarity">
    <text evidence="2">Belongs to the ABC transporter superfamily.</text>
</comment>
<evidence type="ECO:0000313" key="10">
    <source>
        <dbReference type="Proteomes" id="UP000297496"/>
    </source>
</evidence>
<keyword evidence="10" id="KW-1185">Reference proteome</keyword>
<evidence type="ECO:0000259" key="8">
    <source>
        <dbReference type="PROSITE" id="PS50893"/>
    </source>
</evidence>
<comment type="subcellular location">
    <subcellularLocation>
        <location evidence="1">Cell membrane</location>
        <topology evidence="1">Peripheral membrane protein</topology>
    </subcellularLocation>
</comment>
<dbReference type="SUPFAM" id="SSF52540">
    <property type="entry name" value="P-loop containing nucleoside triphosphate hydrolases"/>
    <property type="match status" value="2"/>
</dbReference>
<accession>A0A4Z1CFM9</accession>
<sequence length="464" mass="49036">MTALELHDVVVTHAGRRLVDVPHLRIDPGRPVTIVGESGSGKSLLAHALMGTLAASLEVDGKVDLGGRLLPLAERGNRRSLWGSEVAMLPQEPALALDPTMRVGRQVAEGVLGATRATARARAASALAGVGLMGAEESFPHTLSGGMAQRVAYAAATVGGARVLVVDEPSKGLDPAAVDRLADLLLRHVADGGLLLTITHDLRLAAALGGEVAVMRDAEVLESGDAAQVLDEPRHDYTRRLVTAAPERWRHPWQRTGWTSASESLVEATGVAKAYGSQRLFADLDVRVRPGERVALSGPSGVGKTTLGGILLRMVAADAGRVVHHRSLRGRVQKLYQDPALSFPAMVPIEVGLRDVVKRHGADPALLGQLVEDLRLAPELLARRPAEVSGGELQRVAIARMLLARPRLVLADEATSRLDLLTQEVTVDALVRGLDDAALLVVTHDSALADAVADTHLHLAGDEV</sequence>
<dbReference type="InterPro" id="IPR027417">
    <property type="entry name" value="P-loop_NTPase"/>
</dbReference>
<keyword evidence="3" id="KW-0813">Transport</keyword>
<dbReference type="GO" id="GO:0005524">
    <property type="term" value="F:ATP binding"/>
    <property type="evidence" value="ECO:0007669"/>
    <property type="project" value="UniProtKB-KW"/>
</dbReference>
<dbReference type="PANTHER" id="PTHR43297:SF7">
    <property type="entry name" value="D,D-DIPEPTIDE TRANSPORT ATP-BINDING PROTEIN DDPD-RELATED"/>
    <property type="match status" value="1"/>
</dbReference>
<keyword evidence="7" id="KW-0472">Membrane</keyword>
<dbReference type="PROSITE" id="PS50893">
    <property type="entry name" value="ABC_TRANSPORTER_2"/>
    <property type="match status" value="2"/>
</dbReference>
<dbReference type="OrthoDB" id="5357528at2"/>
<feature type="domain" description="ABC transporter" evidence="8">
    <location>
        <begin position="4"/>
        <end position="242"/>
    </location>
</feature>
<dbReference type="Pfam" id="PF00005">
    <property type="entry name" value="ABC_tran"/>
    <property type="match status" value="2"/>
</dbReference>
<name>A0A4Z1CFM9_9ACTN</name>
<dbReference type="InterPro" id="IPR003439">
    <property type="entry name" value="ABC_transporter-like_ATP-bd"/>
</dbReference>
<feature type="domain" description="ABC transporter" evidence="8">
    <location>
        <begin position="266"/>
        <end position="464"/>
    </location>
</feature>
<protein>
    <submittedName>
        <fullName evidence="9">ABC transporter ATP-binding protein</fullName>
    </submittedName>
</protein>